<organism evidence="1">
    <name type="scientific">Hexamita inflata</name>
    <dbReference type="NCBI Taxonomy" id="28002"/>
    <lineage>
        <taxon>Eukaryota</taxon>
        <taxon>Metamonada</taxon>
        <taxon>Diplomonadida</taxon>
        <taxon>Hexamitidae</taxon>
        <taxon>Hexamitinae</taxon>
        <taxon>Hexamita</taxon>
    </lineage>
</organism>
<dbReference type="EMBL" id="CAXDID020000116">
    <property type="protein sequence ID" value="CAL6030489.1"/>
    <property type="molecule type" value="Genomic_DNA"/>
</dbReference>
<evidence type="ECO:0000313" key="1">
    <source>
        <dbReference type="EMBL" id="CAI9931003.1"/>
    </source>
</evidence>
<gene>
    <name evidence="1" type="ORF">HINF_LOCUS18648</name>
    <name evidence="2" type="ORF">HINF_LOCUS33366</name>
</gene>
<accession>A0AA86U5D9</accession>
<protein>
    <submittedName>
        <fullName evidence="2">Hypothetical_protein</fullName>
    </submittedName>
</protein>
<sequence>MEQLFSTTTFVNCSVSSLTLDSSSTTCRSVLFGGRVENSTCILTKISVINSNATTQVSPQPRVGSLFGRVYYSTVNATQIFIQNIYLLSQSTNYDSYTGGITSSLGISKFYLNQSSIKNLVMIVTSTQNIALASAIHVTHRDSDAYITDVEVDLIKMTITSSMSVYASIVSASLDNVGTETNTLHLIHFKIGSVQVMYSGTTDDHIGLIDGKSDLATSYYRLVIGWLIFCLRNSLYQLRPTQVLC</sequence>
<dbReference type="EMBL" id="CATOUU010000471">
    <property type="protein sequence ID" value="CAI9931003.1"/>
    <property type="molecule type" value="Genomic_DNA"/>
</dbReference>
<evidence type="ECO:0000313" key="3">
    <source>
        <dbReference type="Proteomes" id="UP001642409"/>
    </source>
</evidence>
<proteinExistence type="predicted"/>
<reference evidence="2 3" key="2">
    <citation type="submission" date="2024-07" db="EMBL/GenBank/DDBJ databases">
        <authorList>
            <person name="Akdeniz Z."/>
        </authorList>
    </citation>
    <scope>NUCLEOTIDE SEQUENCE [LARGE SCALE GENOMIC DNA]</scope>
</reference>
<dbReference type="Proteomes" id="UP001642409">
    <property type="component" value="Unassembled WGS sequence"/>
</dbReference>
<reference evidence="1" key="1">
    <citation type="submission" date="2023-06" db="EMBL/GenBank/DDBJ databases">
        <authorList>
            <person name="Kurt Z."/>
        </authorList>
    </citation>
    <scope>NUCLEOTIDE SEQUENCE</scope>
</reference>
<evidence type="ECO:0000313" key="2">
    <source>
        <dbReference type="EMBL" id="CAL6030489.1"/>
    </source>
</evidence>
<keyword evidence="3" id="KW-1185">Reference proteome</keyword>
<name>A0AA86U5D9_9EUKA</name>
<comment type="caution">
    <text evidence="1">The sequence shown here is derived from an EMBL/GenBank/DDBJ whole genome shotgun (WGS) entry which is preliminary data.</text>
</comment>
<dbReference type="AlphaFoldDB" id="A0AA86U5D9"/>